<dbReference type="GO" id="GO:0005886">
    <property type="term" value="C:plasma membrane"/>
    <property type="evidence" value="ECO:0007669"/>
    <property type="project" value="UniProtKB-SubCell"/>
</dbReference>
<evidence type="ECO:0000256" key="10">
    <source>
        <dbReference type="SAM" id="Phobius"/>
    </source>
</evidence>
<dbReference type="PROSITE" id="PS50893">
    <property type="entry name" value="ABC_TRANSPORTER_2"/>
    <property type="match status" value="1"/>
</dbReference>
<sequence length="644" mass="71266">MPQNEKNAKPIGGPGGRGGHGPRPNVKNPGKLFMRLLSYIMKNYAVHCVIVVICIFITVLASVQGTWFMQTLIDGYILPLMKQSDPDFSGLAHAILRVAVFYGIGAIAAYIYTRIMVNVSQGTLKHLRDDMFTHMEELPIRYFDTHSHGDIMSTYTNDIDTLRQMISQSMPQFLNSIISIVSVFISMLLLNIPLTLVTLAMVGVTLFATKKIGALSARYFIAQQKDIATVNGYIEEMMNGQKVVKVFTHEEESIADFNRLNDQLFHSADNANKFGNILMPVNAQIGNISYVLCAIVGGILALGGYGGFTLGKLASFLTYNKSFGQPINQLSMQLNNIVMALAGSERIFALIDEQPEVDDGYVTLVRAKWENGQIVESKERTGMWAWKHTHQADGSVDYIELKGDVVFDDVDFGYVPEKTVLHNVDLYATPGQKIAFVGSTGAGKTTITNLINRFYDIQDGKIRYDGININKIKKDDLRHSLGIVLQDTHLFTATVMENIRYGKLDATDEEVMAAARLANADTFIQQLPNGYDTLLTGDGANLSQGQRQLLAIARAAIADPPVLILDEATSSIDTRTEKIVQDGMDKLMAGRTTFVIAHRLSTVRNSDCIIVLEQGRVIERGSHDQLIEKHGKYYQLYTGNLAEG</sequence>
<keyword evidence="7 10" id="KW-1133">Transmembrane helix</keyword>
<dbReference type="GO" id="GO:0005524">
    <property type="term" value="F:ATP binding"/>
    <property type="evidence" value="ECO:0007669"/>
    <property type="project" value="UniProtKB-KW"/>
</dbReference>
<protein>
    <submittedName>
        <fullName evidence="13">ABC transporter ATP-binding protein</fullName>
    </submittedName>
</protein>
<dbReference type="Gene3D" id="3.40.50.300">
    <property type="entry name" value="P-loop containing nucleotide triphosphate hydrolases"/>
    <property type="match status" value="1"/>
</dbReference>
<dbReference type="SUPFAM" id="SSF90123">
    <property type="entry name" value="ABC transporter transmembrane region"/>
    <property type="match status" value="1"/>
</dbReference>
<gene>
    <name evidence="13" type="ORF">DWX93_13835</name>
</gene>
<dbReference type="Proteomes" id="UP000266172">
    <property type="component" value="Unassembled WGS sequence"/>
</dbReference>
<dbReference type="InterPro" id="IPR003439">
    <property type="entry name" value="ABC_transporter-like_ATP-bd"/>
</dbReference>
<dbReference type="GO" id="GO:0015421">
    <property type="term" value="F:ABC-type oligopeptide transporter activity"/>
    <property type="evidence" value="ECO:0007669"/>
    <property type="project" value="TreeGrafter"/>
</dbReference>
<feature type="domain" description="ABC transporter" evidence="11">
    <location>
        <begin position="405"/>
        <end position="639"/>
    </location>
</feature>
<evidence type="ECO:0000256" key="1">
    <source>
        <dbReference type="ARBA" id="ARBA00004651"/>
    </source>
</evidence>
<evidence type="ECO:0000256" key="9">
    <source>
        <dbReference type="SAM" id="MobiDB-lite"/>
    </source>
</evidence>
<name>A0A395V3W7_9FIRM</name>
<organism evidence="13 14">
    <name type="scientific">Roseburia hominis</name>
    <dbReference type="NCBI Taxonomy" id="301301"/>
    <lineage>
        <taxon>Bacteria</taxon>
        <taxon>Bacillati</taxon>
        <taxon>Bacillota</taxon>
        <taxon>Clostridia</taxon>
        <taxon>Lachnospirales</taxon>
        <taxon>Lachnospiraceae</taxon>
        <taxon>Roseburia</taxon>
    </lineage>
</organism>
<keyword evidence="8 10" id="KW-0472">Membrane</keyword>
<dbReference type="SMART" id="SM00382">
    <property type="entry name" value="AAA"/>
    <property type="match status" value="1"/>
</dbReference>
<dbReference type="InterPro" id="IPR017871">
    <property type="entry name" value="ABC_transporter-like_CS"/>
</dbReference>
<evidence type="ECO:0000256" key="5">
    <source>
        <dbReference type="ARBA" id="ARBA00022741"/>
    </source>
</evidence>
<dbReference type="InterPro" id="IPR036640">
    <property type="entry name" value="ABC1_TM_sf"/>
</dbReference>
<dbReference type="CDD" id="cd18547">
    <property type="entry name" value="ABC_6TM_Tm288_like"/>
    <property type="match status" value="1"/>
</dbReference>
<evidence type="ECO:0000259" key="12">
    <source>
        <dbReference type="PROSITE" id="PS50929"/>
    </source>
</evidence>
<dbReference type="Pfam" id="PF00005">
    <property type="entry name" value="ABC_tran"/>
    <property type="match status" value="1"/>
</dbReference>
<feature type="transmembrane region" description="Helical" evidence="10">
    <location>
        <begin position="44"/>
        <end position="68"/>
    </location>
</feature>
<dbReference type="PANTHER" id="PTHR43394">
    <property type="entry name" value="ATP-DEPENDENT PERMEASE MDL1, MITOCHONDRIAL"/>
    <property type="match status" value="1"/>
</dbReference>
<dbReference type="InterPro" id="IPR003593">
    <property type="entry name" value="AAA+_ATPase"/>
</dbReference>
<evidence type="ECO:0000256" key="6">
    <source>
        <dbReference type="ARBA" id="ARBA00022840"/>
    </source>
</evidence>
<dbReference type="Gene3D" id="1.20.1560.10">
    <property type="entry name" value="ABC transporter type 1, transmembrane domain"/>
    <property type="match status" value="1"/>
</dbReference>
<dbReference type="SUPFAM" id="SSF52540">
    <property type="entry name" value="P-loop containing nucleoside triphosphate hydrolases"/>
    <property type="match status" value="1"/>
</dbReference>
<feature type="transmembrane region" description="Helical" evidence="10">
    <location>
        <begin position="173"/>
        <end position="192"/>
    </location>
</feature>
<keyword evidence="5" id="KW-0547">Nucleotide-binding</keyword>
<evidence type="ECO:0000256" key="7">
    <source>
        <dbReference type="ARBA" id="ARBA00022989"/>
    </source>
</evidence>
<dbReference type="PANTHER" id="PTHR43394:SF1">
    <property type="entry name" value="ATP-BINDING CASSETTE SUB-FAMILY B MEMBER 10, MITOCHONDRIAL"/>
    <property type="match status" value="1"/>
</dbReference>
<dbReference type="PROSITE" id="PS50929">
    <property type="entry name" value="ABC_TM1F"/>
    <property type="match status" value="1"/>
</dbReference>
<comment type="caution">
    <text evidence="13">The sequence shown here is derived from an EMBL/GenBank/DDBJ whole genome shotgun (WGS) entry which is preliminary data.</text>
</comment>
<dbReference type="Pfam" id="PF00664">
    <property type="entry name" value="ABC_membrane"/>
    <property type="match status" value="1"/>
</dbReference>
<evidence type="ECO:0000256" key="8">
    <source>
        <dbReference type="ARBA" id="ARBA00023136"/>
    </source>
</evidence>
<evidence type="ECO:0000256" key="2">
    <source>
        <dbReference type="ARBA" id="ARBA00022448"/>
    </source>
</evidence>
<comment type="subcellular location">
    <subcellularLocation>
        <location evidence="1">Cell membrane</location>
        <topology evidence="1">Multi-pass membrane protein</topology>
    </subcellularLocation>
</comment>
<feature type="region of interest" description="Disordered" evidence="9">
    <location>
        <begin position="1"/>
        <end position="25"/>
    </location>
</feature>
<dbReference type="RefSeq" id="WP_118098006.1">
    <property type="nucleotide sequence ID" value="NZ_QRVL01000015.1"/>
</dbReference>
<accession>A0A395V3W7</accession>
<dbReference type="InterPro" id="IPR011527">
    <property type="entry name" value="ABC1_TM_dom"/>
</dbReference>
<dbReference type="GO" id="GO:0016887">
    <property type="term" value="F:ATP hydrolysis activity"/>
    <property type="evidence" value="ECO:0007669"/>
    <property type="project" value="InterPro"/>
</dbReference>
<evidence type="ECO:0000313" key="14">
    <source>
        <dbReference type="Proteomes" id="UP000266172"/>
    </source>
</evidence>
<keyword evidence="4 10" id="KW-0812">Transmembrane</keyword>
<feature type="transmembrane region" description="Helical" evidence="10">
    <location>
        <begin position="288"/>
        <end position="308"/>
    </location>
</feature>
<dbReference type="AlphaFoldDB" id="A0A395V3W7"/>
<keyword evidence="6 13" id="KW-0067">ATP-binding</keyword>
<evidence type="ECO:0000256" key="4">
    <source>
        <dbReference type="ARBA" id="ARBA00022692"/>
    </source>
</evidence>
<dbReference type="FunFam" id="3.40.50.300:FF:000287">
    <property type="entry name" value="Multidrug ABC transporter ATP-binding protein"/>
    <property type="match status" value="1"/>
</dbReference>
<keyword evidence="2" id="KW-0813">Transport</keyword>
<keyword evidence="3" id="KW-1003">Cell membrane</keyword>
<evidence type="ECO:0000256" key="3">
    <source>
        <dbReference type="ARBA" id="ARBA00022475"/>
    </source>
</evidence>
<dbReference type="FunFam" id="1.20.1560.10:FF:000011">
    <property type="entry name" value="Multidrug ABC transporter ATP-binding protein"/>
    <property type="match status" value="1"/>
</dbReference>
<evidence type="ECO:0000313" key="13">
    <source>
        <dbReference type="EMBL" id="RGS37509.1"/>
    </source>
</evidence>
<dbReference type="EMBL" id="QRVL01000015">
    <property type="protein sequence ID" value="RGS37509.1"/>
    <property type="molecule type" value="Genomic_DNA"/>
</dbReference>
<feature type="domain" description="ABC transmembrane type-1" evidence="12">
    <location>
        <begin position="49"/>
        <end position="339"/>
    </location>
</feature>
<feature type="transmembrane region" description="Helical" evidence="10">
    <location>
        <begin position="88"/>
        <end position="112"/>
    </location>
</feature>
<reference evidence="13 14" key="1">
    <citation type="submission" date="2018-08" db="EMBL/GenBank/DDBJ databases">
        <title>A genome reference for cultivated species of the human gut microbiota.</title>
        <authorList>
            <person name="Zou Y."/>
            <person name="Xue W."/>
            <person name="Luo G."/>
        </authorList>
    </citation>
    <scope>NUCLEOTIDE SEQUENCE [LARGE SCALE GENOMIC DNA]</scope>
    <source>
        <strain evidence="13 14">AF22-12AC</strain>
    </source>
</reference>
<proteinExistence type="predicted"/>
<dbReference type="InterPro" id="IPR039421">
    <property type="entry name" value="Type_1_exporter"/>
</dbReference>
<dbReference type="CDD" id="cd03254">
    <property type="entry name" value="ABCC_Glucan_exporter_like"/>
    <property type="match status" value="1"/>
</dbReference>
<dbReference type="PROSITE" id="PS00211">
    <property type="entry name" value="ABC_TRANSPORTER_1"/>
    <property type="match status" value="1"/>
</dbReference>
<feature type="compositionally biased region" description="Gly residues" evidence="9">
    <location>
        <begin position="12"/>
        <end position="21"/>
    </location>
</feature>
<evidence type="ECO:0000259" key="11">
    <source>
        <dbReference type="PROSITE" id="PS50893"/>
    </source>
</evidence>
<dbReference type="InterPro" id="IPR027417">
    <property type="entry name" value="P-loop_NTPase"/>
</dbReference>